<evidence type="ECO:0000256" key="3">
    <source>
        <dbReference type="PROSITE-ProRule" id="PRU00339"/>
    </source>
</evidence>
<dbReference type="Proteomes" id="UP000072874">
    <property type="component" value="Chromosome 14"/>
</dbReference>
<dbReference type="PANTHER" id="PTHR22767">
    <property type="entry name" value="N-TERMINAL ACETYLTRANSFERASE-RELATED"/>
    <property type="match status" value="1"/>
</dbReference>
<dbReference type="VEuPathDB" id="PlasmoDB:PY01215"/>
<dbReference type="SMART" id="SM00028">
    <property type="entry name" value="TPR"/>
    <property type="match status" value="4"/>
</dbReference>
<dbReference type="GO" id="GO:0005737">
    <property type="term" value="C:cytoplasm"/>
    <property type="evidence" value="ECO:0007669"/>
    <property type="project" value="TreeGrafter"/>
</dbReference>
<dbReference type="VEuPathDB" id="PlasmoDB:PY06007"/>
<dbReference type="EMBL" id="LK934642">
    <property type="protein sequence ID" value="CDU20943.1"/>
    <property type="molecule type" value="Genomic_DNA"/>
</dbReference>
<dbReference type="GeneID" id="3791918"/>
<keyword evidence="2 3" id="KW-0802">TPR repeat</keyword>
<reference evidence="6" key="4">
    <citation type="submission" date="2019-05" db="EMBL/GenBank/DDBJ databases">
        <authorList>
            <consortium name="Pathogen Informatics"/>
        </authorList>
    </citation>
    <scope>NUCLEOTIDE SEQUENCE</scope>
    <source>
        <strain evidence="6">17X</strain>
    </source>
</reference>
<keyword evidence="1" id="KW-0677">Repeat</keyword>
<dbReference type="Proteomes" id="UP000072904">
    <property type="component" value="Chromosome 14"/>
</dbReference>
<protein>
    <submittedName>
        <fullName evidence="5">N-alpha-acetyltransferase 15, NatA auxiliary subunit, putative</fullName>
    </submittedName>
</protein>
<evidence type="ECO:0000313" key="8">
    <source>
        <dbReference type="Proteomes" id="UP000072904"/>
    </source>
</evidence>
<reference evidence="7 8" key="1">
    <citation type="journal article" date="2014" name="BMC Biol.">
        <title>A comprehensive evaluation of rodent malaria parasite genomes and gene expression.</title>
        <authorList>
            <person name="Otto T.D."/>
            <person name="Bohme U."/>
            <person name="Jackson A.P."/>
            <person name="Hunt M."/>
            <person name="Franke-Fayard B."/>
            <person name="Hoeijmakers W.A."/>
            <person name="Religa A.A."/>
            <person name="Robertson L."/>
            <person name="Sanders M."/>
            <person name="Ogun S.A."/>
            <person name="Cunningham D."/>
            <person name="Erhart A."/>
            <person name="Billker O."/>
            <person name="Khan S.M."/>
            <person name="Stunnenberg H.G."/>
            <person name="Langhorne J."/>
            <person name="Holder A.A."/>
            <person name="Waters A.P."/>
            <person name="Newbold C.I."/>
            <person name="Pain A."/>
            <person name="Berriman M."/>
            <person name="Janse C.J."/>
        </authorList>
    </citation>
    <scope>NUCLEOTIDE SEQUENCE [LARGE SCALE GENOMIC DNA]</scope>
    <source>
        <strain evidence="6 7">17X</strain>
        <strain evidence="5 8">YM</strain>
    </source>
</reference>
<dbReference type="AlphaFoldDB" id="A0A078KCJ8"/>
<evidence type="ECO:0000256" key="1">
    <source>
        <dbReference type="ARBA" id="ARBA00022737"/>
    </source>
</evidence>
<organism evidence="5 8">
    <name type="scientific">Plasmodium yoelii</name>
    <dbReference type="NCBI Taxonomy" id="5861"/>
    <lineage>
        <taxon>Eukaryota</taxon>
        <taxon>Sar</taxon>
        <taxon>Alveolata</taxon>
        <taxon>Apicomplexa</taxon>
        <taxon>Aconoidasida</taxon>
        <taxon>Haemosporida</taxon>
        <taxon>Plasmodiidae</taxon>
        <taxon>Plasmodium</taxon>
        <taxon>Plasmodium (Vinckeia)</taxon>
    </lineage>
</organism>
<dbReference type="VEuPathDB" id="PlasmoDB:PY17X_1459900"/>
<dbReference type="GO" id="GO:0016740">
    <property type="term" value="F:transferase activity"/>
    <property type="evidence" value="ECO:0007669"/>
    <property type="project" value="UniProtKB-KW"/>
</dbReference>
<evidence type="ECO:0000256" key="2">
    <source>
        <dbReference type="ARBA" id="ARBA00022803"/>
    </source>
</evidence>
<dbReference type="VEuPathDB" id="PlasmoDB:PY06008"/>
<reference evidence="6" key="2">
    <citation type="submission" date="2014-05" db="EMBL/GenBank/DDBJ databases">
        <authorList>
            <person name="Aslett M.A."/>
            <person name="De Silva N."/>
        </authorList>
    </citation>
    <scope>NUCLEOTIDE SEQUENCE</scope>
    <source>
        <strain evidence="6">17X</strain>
    </source>
</reference>
<evidence type="ECO:0000256" key="4">
    <source>
        <dbReference type="SAM" id="MobiDB-lite"/>
    </source>
</evidence>
<feature type="repeat" description="TPR" evidence="3">
    <location>
        <begin position="242"/>
        <end position="275"/>
    </location>
</feature>
<sequence length="1236" mass="146994">MKKDGSDNNKLPNKEMNNFRMMTQMIELKKYKKALKTCEQILKKYPKNGETLSVKGYLLNLIDDNNKDEAFKYAKEGIKNNLSSSFCWYLYGCLYKSYKNYEEALKCYMKSIQLNRNDYKAIKEASIILLYLKKYEQFKDLRIDAYKESAKSPKDKALIIFSYHLLKQYEKCHYLIKQVEEDLSKIDVGNDNLDKMNNSNIISANEKHQLLVYMSEILLEGKMYKECIQFLNKHKQLENDKLWYNQMLGLIYLYENDMSQANKYFKEAFSVNSENLNILLLILFTEKEIYIDGEKEATNNKSEILEGNENVSLSSLFYLDYKDEHKMNEEVKINKNTKVLLHESILDIYGSNRNLKLLSYINKNILNDYVCHNLGMKKYDIYTVSEFKNYTNINPINPENFKKGIDENSVDKFIELLKEDIKKECQNINNNVTENYNIIQWSNKIGSDLFYYPKKKVEKSMDILYFYKIKNLNDKEEKCFETYFTNLQNKYKNSNLLKIFPLYFYNEIKFSYYIEKLFRNLCFQKCFTIFNYLKPILTYKNVKILLFLLHKYIKNYDKTNKLCEFDSDYIFRDNNSNSYVINNFEKNDFEKREDSINNETFSVYSDKNNNNNNNFQNCLDKNKIPEEGSCCNDTSEINNNKSDEVQSEESSLFSEKNKMKDMIGSSSSLGMYVEGMQNGNINNKNKMNKGTITQLKDKKPKEEIKPKLNKKTLTKEERDEIFMLCIYSFISQLYDYINSVKDSLYFIDKCINSIKYKINEEFKYELIFIKGLIYKRNGNYLMAYKYLDICRNHNIGDRFINSKTVKTGLKCGLIKYSRKIATIFINPLDNNFLKNITDTQCFWIEYALALSYFNRHLNIHLNGSISEQGENIYQFKTDSSNDVSNDISGLNLGQVISDENGREQITLNLKVIADNDLLARNEYNDYSKSLFFSHLGHKQFIDIHEDHLCFYYYVLRKVLYRSYRHMLYMSGHIFSSRFYRRFGKLLIRICLHMNDIGMKPKIDQSKNNKKKNKPTTTPNPTEDKEIYEHMKKDPLENAMIYMNTFLSQPNADISVYALNYEIERRRGNDYIKLINIIHEIKKIFPHHNYHYKLGPLISHYLYAVSKENINDEKMKEIANKLNNILGLNYDTYNEEILRKERTNYINNFMKFFNENKKGDLRYLQSAFEIYTHCNEKISNDILLNEYMDPRKNKLGRCFKFFKFLINHKKVHPELSEATDRFKKMCKEAYPLATAFQ</sequence>
<dbReference type="Gene3D" id="1.25.40.1010">
    <property type="match status" value="1"/>
</dbReference>
<dbReference type="Pfam" id="PF12569">
    <property type="entry name" value="NatA_aux_su"/>
    <property type="match status" value="1"/>
</dbReference>
<dbReference type="InterPro" id="IPR011990">
    <property type="entry name" value="TPR-like_helical_dom_sf"/>
</dbReference>
<feature type="repeat" description="TPR" evidence="3">
    <location>
        <begin position="85"/>
        <end position="118"/>
    </location>
</feature>
<dbReference type="PROSITE" id="PS50005">
    <property type="entry name" value="TPR"/>
    <property type="match status" value="2"/>
</dbReference>
<dbReference type="RefSeq" id="XP_022813045.1">
    <property type="nucleotide sequence ID" value="XM_022957699.1"/>
</dbReference>
<evidence type="ECO:0000313" key="7">
    <source>
        <dbReference type="Proteomes" id="UP000072874"/>
    </source>
</evidence>
<dbReference type="EMBL" id="LM993668">
    <property type="protein sequence ID" value="VTZ81909.1"/>
    <property type="molecule type" value="Genomic_DNA"/>
</dbReference>
<proteinExistence type="predicted"/>
<dbReference type="Gene3D" id="1.25.40.1040">
    <property type="match status" value="2"/>
</dbReference>
<dbReference type="PANTHER" id="PTHR22767:SF2">
    <property type="entry name" value="N(ALPHA)-ACETYLTRANSFERASE 15_16, ISOFORM A"/>
    <property type="match status" value="1"/>
</dbReference>
<dbReference type="KEGG" id="pyo:PY17X_1459900"/>
<dbReference type="OMA" id="IFPHHNY"/>
<dbReference type="VEuPathDB" id="PlasmoDB:PYYM_1461400"/>
<reference evidence="5" key="3">
    <citation type="submission" date="2014-05" db="EMBL/GenBank/DDBJ databases">
        <authorList>
            <person name="Aslett A.Martin."/>
            <person name="De Silva Nishadi"/>
        </authorList>
    </citation>
    <scope>NUCLEOTIDE SEQUENCE</scope>
    <source>
        <strain evidence="5">YM</strain>
    </source>
</reference>
<dbReference type="SUPFAM" id="SSF48452">
    <property type="entry name" value="TPR-like"/>
    <property type="match status" value="2"/>
</dbReference>
<accession>A0A078KCJ8</accession>
<evidence type="ECO:0000313" key="5">
    <source>
        <dbReference type="EMBL" id="CDU20943.1"/>
    </source>
</evidence>
<name>A0A078KCJ8_PLAYE</name>
<dbReference type="VEuPathDB" id="PlasmoDB:Py17XNL_001401423"/>
<keyword evidence="5" id="KW-0808">Transferase</keyword>
<dbReference type="InterPro" id="IPR019734">
    <property type="entry name" value="TPR_rpt"/>
</dbReference>
<dbReference type="OrthoDB" id="10263032at2759"/>
<evidence type="ECO:0000313" key="6">
    <source>
        <dbReference type="EMBL" id="VTZ81909.1"/>
    </source>
</evidence>
<dbReference type="InterPro" id="IPR021183">
    <property type="entry name" value="NatA_aux_su"/>
</dbReference>
<gene>
    <name evidence="6" type="ORF">PY17X_1459900</name>
    <name evidence="5" type="ORF">PYYM_1461400</name>
</gene>
<feature type="region of interest" description="Disordered" evidence="4">
    <location>
        <begin position="1001"/>
        <end position="1024"/>
    </location>
</feature>